<organism evidence="2 3">
    <name type="scientific">Roseibium denhamense</name>
    <dbReference type="NCBI Taxonomy" id="76305"/>
    <lineage>
        <taxon>Bacteria</taxon>
        <taxon>Pseudomonadati</taxon>
        <taxon>Pseudomonadota</taxon>
        <taxon>Alphaproteobacteria</taxon>
        <taxon>Hyphomicrobiales</taxon>
        <taxon>Stappiaceae</taxon>
        <taxon>Roseibium</taxon>
    </lineage>
</organism>
<name>A0ABY1N6T6_9HYPH</name>
<evidence type="ECO:0000313" key="3">
    <source>
        <dbReference type="Proteomes" id="UP001157914"/>
    </source>
</evidence>
<dbReference type="InterPro" id="IPR015124">
    <property type="entry name" value="Stf0"/>
</dbReference>
<evidence type="ECO:0000313" key="2">
    <source>
        <dbReference type="EMBL" id="SMP01645.1"/>
    </source>
</evidence>
<dbReference type="SUPFAM" id="SSF52540">
    <property type="entry name" value="P-loop containing nucleoside triphosphate hydrolases"/>
    <property type="match status" value="1"/>
</dbReference>
<reference evidence="2 3" key="1">
    <citation type="submission" date="2017-05" db="EMBL/GenBank/DDBJ databases">
        <authorList>
            <person name="Varghese N."/>
            <person name="Submissions S."/>
        </authorList>
    </citation>
    <scope>NUCLEOTIDE SEQUENCE [LARGE SCALE GENOMIC DNA]</scope>
    <source>
        <strain evidence="2 3">DSM 15949</strain>
    </source>
</reference>
<dbReference type="Proteomes" id="UP001157914">
    <property type="component" value="Unassembled WGS sequence"/>
</dbReference>
<dbReference type="Gene3D" id="3.40.50.300">
    <property type="entry name" value="P-loop containing nucleotide triphosphate hydrolases"/>
    <property type="match status" value="1"/>
</dbReference>
<dbReference type="PIRSF" id="PIRSF021497">
    <property type="entry name" value="Sulphotransferase_Stf0"/>
    <property type="match status" value="1"/>
</dbReference>
<dbReference type="EMBL" id="FXTT01000001">
    <property type="protein sequence ID" value="SMP01645.1"/>
    <property type="molecule type" value="Genomic_DNA"/>
</dbReference>
<feature type="domain" description="Sulphotransferase Stf0" evidence="1">
    <location>
        <begin position="6"/>
        <end position="248"/>
    </location>
</feature>
<dbReference type="InterPro" id="IPR024628">
    <property type="entry name" value="Sulfotransferase_Stf0_dom"/>
</dbReference>
<protein>
    <submittedName>
        <fullName evidence="2">LPS sulfotransferase NodH</fullName>
    </submittedName>
</protein>
<dbReference type="RefSeq" id="WP_155191233.1">
    <property type="nucleotide sequence ID" value="NZ_BAAAEA010000001.1"/>
</dbReference>
<keyword evidence="3" id="KW-1185">Reference proteome</keyword>
<proteinExistence type="predicted"/>
<accession>A0ABY1N6T6</accession>
<gene>
    <name evidence="2" type="ORF">SAMN06265374_0385</name>
</gene>
<dbReference type="Pfam" id="PF09037">
    <property type="entry name" value="Sulphotransf"/>
    <property type="match status" value="1"/>
</dbReference>
<evidence type="ECO:0000259" key="1">
    <source>
        <dbReference type="Pfam" id="PF09037"/>
    </source>
</evidence>
<comment type="caution">
    <text evidence="2">The sequence shown here is derived from an EMBL/GenBank/DDBJ whole genome shotgun (WGS) entry which is preliminary data.</text>
</comment>
<sequence length="252" mass="28606">MSVFKSYVLCTSPRSGSTLLCRMLAETGVAGVPKSYFHKPSIEDWLEYHKLPALAGEAEKDTLTRILESAVCMGRGDTGVFGLRLQRHSFEFFTRNLAVLFPDDRTDLQRMERAFGRILFIHLTRPDKVEQAVSYVKAQQSGLWHRAADGFELERLSPHKDPVFDPKEIQTAYEQFVLADRDWTTWFHTQGIVPLRLTYDELSSAPDACLQDVLKRLGQDPKKADGVKPSVAKLADPQSEEWTGRFRQMLAG</sequence>
<dbReference type="InterPro" id="IPR027417">
    <property type="entry name" value="P-loop_NTPase"/>
</dbReference>